<sequence length="419" mass="45133">MSVQDIHRASRGQATTGKWATLATGKRVLVVVHTEVYGKRLQDLLPLLEADLRFEVTFTVAPHPFNAGATDFLRALGATVVSWDEAVRTEYDLALAAGSAGIQQLRAPLVRVSHGAGHMKLARAEDVPHGETRAPGGITGKGYLTWEGEVVPAAVALAHRDDLAALERWCPEALSIATVTGDPCYDRILRSLPLRDDYRAALGLLPGQKLVLVSSTWGKTSSFNRIGALLPRLLAELPQDAFRVAVLVHPNVWARYGAWQVRAWLAGCRDAGYTVLSPEADWRPPLIAADWIIGDYGSVTLYGTMTGAPILMTHFPHRDANPASPGLELALTAPTLSASHPLTEQLAYAKDEYVAEDYARIAARLSSEPGLSSRNFRRLLYRVLGLGQPAFPPGTPPLPMPLPLETLRAASGSARGGAS</sequence>
<comment type="caution">
    <text evidence="1">The sequence shown here is derived from an EMBL/GenBank/DDBJ whole genome shotgun (WGS) entry which is preliminary data.</text>
</comment>
<gene>
    <name evidence="1" type="ORF">DQ392_21565</name>
</gene>
<evidence type="ECO:0008006" key="3">
    <source>
        <dbReference type="Google" id="ProtNLM"/>
    </source>
</evidence>
<accession>A0A367EG53</accession>
<reference evidence="1 2" key="1">
    <citation type="submission" date="2018-06" db="EMBL/GenBank/DDBJ databases">
        <title>Streptomyces reniochalinae sp. nov. and Streptomyces diacarnus sp. nov. from marine sponges.</title>
        <authorList>
            <person name="Li L."/>
        </authorList>
    </citation>
    <scope>NUCLEOTIDE SEQUENCE [LARGE SCALE GENOMIC DNA]</scope>
    <source>
        <strain evidence="1 2">LHW50302</strain>
    </source>
</reference>
<dbReference type="OrthoDB" id="3661391at2"/>
<dbReference type="EMBL" id="QOIM01000038">
    <property type="protein sequence ID" value="RCG16692.1"/>
    <property type="molecule type" value="Genomic_DNA"/>
</dbReference>
<proteinExistence type="predicted"/>
<organism evidence="1 2">
    <name type="scientific">Streptomyces reniochalinae</name>
    <dbReference type="NCBI Taxonomy" id="2250578"/>
    <lineage>
        <taxon>Bacteria</taxon>
        <taxon>Bacillati</taxon>
        <taxon>Actinomycetota</taxon>
        <taxon>Actinomycetes</taxon>
        <taxon>Kitasatosporales</taxon>
        <taxon>Streptomycetaceae</taxon>
        <taxon>Streptomyces</taxon>
    </lineage>
</organism>
<dbReference type="InterPro" id="IPR043148">
    <property type="entry name" value="TagF_C"/>
</dbReference>
<dbReference type="AlphaFoldDB" id="A0A367EG53"/>
<dbReference type="SUPFAM" id="SSF53756">
    <property type="entry name" value="UDP-Glycosyltransferase/glycogen phosphorylase"/>
    <property type="match status" value="1"/>
</dbReference>
<protein>
    <recommendedName>
        <fullName evidence="3">CDP-glycerol glycerophosphotransferase family protein</fullName>
    </recommendedName>
</protein>
<name>A0A367EG53_9ACTN</name>
<evidence type="ECO:0000313" key="1">
    <source>
        <dbReference type="EMBL" id="RCG16692.1"/>
    </source>
</evidence>
<dbReference type="Proteomes" id="UP000253507">
    <property type="component" value="Unassembled WGS sequence"/>
</dbReference>
<keyword evidence="2" id="KW-1185">Reference proteome</keyword>
<dbReference type="Gene3D" id="3.40.50.12580">
    <property type="match status" value="1"/>
</dbReference>
<dbReference type="RefSeq" id="WP_114017277.1">
    <property type="nucleotide sequence ID" value="NZ_QOIM01000038.1"/>
</dbReference>
<evidence type="ECO:0000313" key="2">
    <source>
        <dbReference type="Proteomes" id="UP000253507"/>
    </source>
</evidence>